<dbReference type="InterPro" id="IPR033644">
    <property type="entry name" value="Ferrochelatase_C"/>
</dbReference>
<dbReference type="PANTHER" id="PTHR11108:SF1">
    <property type="entry name" value="FERROCHELATASE, MITOCHONDRIAL"/>
    <property type="match status" value="1"/>
</dbReference>
<dbReference type="CDD" id="cd00419">
    <property type="entry name" value="Ferrochelatase_C"/>
    <property type="match status" value="1"/>
</dbReference>
<dbReference type="HAMAP" id="MF_00323">
    <property type="entry name" value="Ferrochelatase"/>
    <property type="match status" value="1"/>
</dbReference>
<evidence type="ECO:0000256" key="7">
    <source>
        <dbReference type="HAMAP-Rule" id="MF_00323"/>
    </source>
</evidence>
<keyword evidence="10" id="KW-1185">Reference proteome</keyword>
<dbReference type="EC" id="4.98.1.1" evidence="7"/>
<comment type="pathway">
    <text evidence="7">Porphyrin-containing compound metabolism; protoheme biosynthesis; protoheme from protoporphyrin-IX: step 1/1.</text>
</comment>
<evidence type="ECO:0000256" key="2">
    <source>
        <dbReference type="ARBA" id="ARBA00023004"/>
    </source>
</evidence>
<feature type="binding site" evidence="7">
    <location>
        <position position="264"/>
    </location>
    <ligand>
        <name>Fe(2+)</name>
        <dbReference type="ChEBI" id="CHEBI:29033"/>
    </ligand>
</feature>
<proteinExistence type="inferred from homology"/>
<sequence length="343" mass="38169">MAAEYDAIIVVSFGGPEGPDDVLPFLENVLRGKNVPRERMMEVAKHYQSFGGVSPINDQNRQLIAALEAELAERGPHLPVYWGNRNWRPLLPDTLRQMADDGVKRAAAFFTSAFSSYSGCRQYRENIAVAQEQVGPAAPAIDKLRMFYNHPAFVGVNARHVRAALDAIPAERRERALVLFSAHSIPMSMAENCRYEKQLTEASRLVAEEVGHANYRMVYQSRSGPPQQPWLEPDVCDVIEQVHNEGGVEDVVVLPIGFVSDHMEVIYDLDTEAQQLCERLGIGFQRAATVGTHPEFVAMIRDLVVERMTDSAVRPALGELGPSHDVCPVDCCTYTPRRPAQKS</sequence>
<evidence type="ECO:0000313" key="9">
    <source>
        <dbReference type="EMBL" id="TWT77006.1"/>
    </source>
</evidence>
<evidence type="ECO:0000313" key="10">
    <source>
        <dbReference type="Proteomes" id="UP000318478"/>
    </source>
</evidence>
<comment type="similarity">
    <text evidence="1 7 8">Belongs to the ferrochelatase family.</text>
</comment>
<dbReference type="InterPro" id="IPR001015">
    <property type="entry name" value="Ferrochelatase"/>
</dbReference>
<keyword evidence="7" id="KW-0963">Cytoplasm</keyword>
<dbReference type="AlphaFoldDB" id="A0A5C5YQ28"/>
<name>A0A5C5YQ28_9BACT</name>
<comment type="catalytic activity">
    <reaction evidence="6">
        <text>Fe-coproporphyrin III + 2 H(+) = coproporphyrin III + Fe(2+)</text>
        <dbReference type="Rhea" id="RHEA:49572"/>
        <dbReference type="ChEBI" id="CHEBI:15378"/>
        <dbReference type="ChEBI" id="CHEBI:29033"/>
        <dbReference type="ChEBI" id="CHEBI:68438"/>
        <dbReference type="ChEBI" id="CHEBI:131725"/>
        <dbReference type="EC" id="4.99.1.9"/>
    </reaction>
    <physiologicalReaction direction="right-to-left" evidence="6">
        <dbReference type="Rhea" id="RHEA:49574"/>
    </physiologicalReaction>
</comment>
<gene>
    <name evidence="7 9" type="primary">hemH</name>
    <name evidence="9" type="ORF">Pla123a_24320</name>
</gene>
<evidence type="ECO:0000256" key="6">
    <source>
        <dbReference type="ARBA" id="ARBA00024536"/>
    </source>
</evidence>
<comment type="subcellular location">
    <subcellularLocation>
        <location evidence="7">Cytoplasm</location>
    </subcellularLocation>
</comment>
<comment type="caution">
    <text evidence="9">The sequence shown here is derived from an EMBL/GenBank/DDBJ whole genome shotgun (WGS) entry which is preliminary data.</text>
</comment>
<evidence type="ECO:0000256" key="5">
    <source>
        <dbReference type="ARBA" id="ARBA00023244"/>
    </source>
</evidence>
<dbReference type="GO" id="GO:0005737">
    <property type="term" value="C:cytoplasm"/>
    <property type="evidence" value="ECO:0007669"/>
    <property type="project" value="UniProtKB-SubCell"/>
</dbReference>
<keyword evidence="4 7" id="KW-0456">Lyase</keyword>
<keyword evidence="7" id="KW-0479">Metal-binding</keyword>
<dbReference type="SUPFAM" id="SSF53800">
    <property type="entry name" value="Chelatase"/>
    <property type="match status" value="1"/>
</dbReference>
<evidence type="ECO:0000256" key="1">
    <source>
        <dbReference type="ARBA" id="ARBA00007718"/>
    </source>
</evidence>
<dbReference type="InterPro" id="IPR033659">
    <property type="entry name" value="Ferrochelatase_N"/>
</dbReference>
<dbReference type="RefSeq" id="WP_146587227.1">
    <property type="nucleotide sequence ID" value="NZ_SJPO01000005.1"/>
</dbReference>
<comment type="function">
    <text evidence="7">Catalyzes the ferrous insertion into protoporphyrin IX.</text>
</comment>
<dbReference type="CDD" id="cd03411">
    <property type="entry name" value="Ferrochelatase_N"/>
    <property type="match status" value="1"/>
</dbReference>
<reference evidence="9 10" key="1">
    <citation type="submission" date="2019-02" db="EMBL/GenBank/DDBJ databases">
        <title>Deep-cultivation of Planctomycetes and their phenomic and genomic characterization uncovers novel biology.</title>
        <authorList>
            <person name="Wiegand S."/>
            <person name="Jogler M."/>
            <person name="Boedeker C."/>
            <person name="Pinto D."/>
            <person name="Vollmers J."/>
            <person name="Rivas-Marin E."/>
            <person name="Kohn T."/>
            <person name="Peeters S.H."/>
            <person name="Heuer A."/>
            <person name="Rast P."/>
            <person name="Oberbeckmann S."/>
            <person name="Bunk B."/>
            <person name="Jeske O."/>
            <person name="Meyerdierks A."/>
            <person name="Storesund J.E."/>
            <person name="Kallscheuer N."/>
            <person name="Luecker S."/>
            <person name="Lage O.M."/>
            <person name="Pohl T."/>
            <person name="Merkel B.J."/>
            <person name="Hornburger P."/>
            <person name="Mueller R.-W."/>
            <person name="Bruemmer F."/>
            <person name="Labrenz M."/>
            <person name="Spormann A.M."/>
            <person name="Op Den Camp H."/>
            <person name="Overmann J."/>
            <person name="Amann R."/>
            <person name="Jetten M.S.M."/>
            <person name="Mascher T."/>
            <person name="Medema M.H."/>
            <person name="Devos D.P."/>
            <person name="Kaster A.-K."/>
            <person name="Ovreas L."/>
            <person name="Rohde M."/>
            <person name="Galperin M.Y."/>
            <person name="Jogler C."/>
        </authorList>
    </citation>
    <scope>NUCLEOTIDE SEQUENCE [LARGE SCALE GENOMIC DNA]</scope>
    <source>
        <strain evidence="9 10">Pla123a</strain>
    </source>
</reference>
<dbReference type="Pfam" id="PF00762">
    <property type="entry name" value="Ferrochelatase"/>
    <property type="match status" value="1"/>
</dbReference>
<keyword evidence="2 7" id="KW-0408">Iron</keyword>
<accession>A0A5C5YQ28</accession>
<keyword evidence="3 7" id="KW-0350">Heme biosynthesis</keyword>
<dbReference type="NCBIfam" id="NF000689">
    <property type="entry name" value="PRK00035.2-1"/>
    <property type="match status" value="1"/>
</dbReference>
<dbReference type="EMBL" id="SJPO01000005">
    <property type="protein sequence ID" value="TWT77006.1"/>
    <property type="molecule type" value="Genomic_DNA"/>
</dbReference>
<comment type="catalytic activity">
    <reaction evidence="7">
        <text>heme b + 2 H(+) = protoporphyrin IX + Fe(2+)</text>
        <dbReference type="Rhea" id="RHEA:22584"/>
        <dbReference type="ChEBI" id="CHEBI:15378"/>
        <dbReference type="ChEBI" id="CHEBI:29033"/>
        <dbReference type="ChEBI" id="CHEBI:57306"/>
        <dbReference type="ChEBI" id="CHEBI:60344"/>
        <dbReference type="EC" id="4.98.1.1"/>
    </reaction>
</comment>
<evidence type="ECO:0000256" key="3">
    <source>
        <dbReference type="ARBA" id="ARBA00023133"/>
    </source>
</evidence>
<dbReference type="GO" id="GO:0046872">
    <property type="term" value="F:metal ion binding"/>
    <property type="evidence" value="ECO:0007669"/>
    <property type="project" value="UniProtKB-KW"/>
</dbReference>
<protein>
    <recommendedName>
        <fullName evidence="7">Ferrochelatase</fullName>
        <ecNumber evidence="7">4.98.1.1</ecNumber>
    </recommendedName>
    <alternativeName>
        <fullName evidence="7">Heme synthase</fullName>
    </alternativeName>
    <alternativeName>
        <fullName evidence="7">Protoheme ferro-lyase</fullName>
    </alternativeName>
</protein>
<dbReference type="OrthoDB" id="9776380at2"/>
<evidence type="ECO:0000256" key="4">
    <source>
        <dbReference type="ARBA" id="ARBA00023239"/>
    </source>
</evidence>
<evidence type="ECO:0000256" key="8">
    <source>
        <dbReference type="RuleBase" id="RU004185"/>
    </source>
</evidence>
<dbReference type="GO" id="GO:0006783">
    <property type="term" value="P:heme biosynthetic process"/>
    <property type="evidence" value="ECO:0007669"/>
    <property type="project" value="UniProtKB-UniRule"/>
</dbReference>
<dbReference type="PANTHER" id="PTHR11108">
    <property type="entry name" value="FERROCHELATASE"/>
    <property type="match status" value="1"/>
</dbReference>
<dbReference type="UniPathway" id="UPA00252">
    <property type="reaction ID" value="UER00325"/>
</dbReference>
<organism evidence="9 10">
    <name type="scientific">Posidoniimonas polymericola</name>
    <dbReference type="NCBI Taxonomy" id="2528002"/>
    <lineage>
        <taxon>Bacteria</taxon>
        <taxon>Pseudomonadati</taxon>
        <taxon>Planctomycetota</taxon>
        <taxon>Planctomycetia</taxon>
        <taxon>Pirellulales</taxon>
        <taxon>Lacipirellulaceae</taxon>
        <taxon>Posidoniimonas</taxon>
    </lineage>
</organism>
<dbReference type="GO" id="GO:0004325">
    <property type="term" value="F:ferrochelatase activity"/>
    <property type="evidence" value="ECO:0007669"/>
    <property type="project" value="UniProtKB-UniRule"/>
</dbReference>
<feature type="binding site" evidence="7">
    <location>
        <position position="183"/>
    </location>
    <ligand>
        <name>Fe(2+)</name>
        <dbReference type="ChEBI" id="CHEBI:29033"/>
    </ligand>
</feature>
<dbReference type="Gene3D" id="3.40.50.1400">
    <property type="match status" value="2"/>
</dbReference>
<dbReference type="Proteomes" id="UP000318478">
    <property type="component" value="Unassembled WGS sequence"/>
</dbReference>
<keyword evidence="5 7" id="KW-0627">Porphyrin biosynthesis</keyword>
<dbReference type="NCBIfam" id="TIGR00109">
    <property type="entry name" value="hemH"/>
    <property type="match status" value="1"/>
</dbReference>